<dbReference type="EC" id="5.6.2.4" evidence="15 16"/>
<dbReference type="InterPro" id="IPR014000">
    <property type="entry name" value="PPV_DNA_helicase_E1_N"/>
</dbReference>
<comment type="similarity">
    <text evidence="15 16">Belongs to the papillomaviridae E1 protein family.</text>
</comment>
<feature type="modified residue" description="Phosphoserine; by host" evidence="15">
    <location>
        <position position="104"/>
    </location>
</feature>
<evidence type="ECO:0000256" key="8">
    <source>
        <dbReference type="ARBA" id="ARBA00022806"/>
    </source>
</evidence>
<comment type="caution">
    <text evidence="15">Lacks conserved residue(s) required for the propagation of feature annotation.</text>
</comment>
<organism evidence="19 20">
    <name type="scientific">Eidolon helvum papillomavirus 1</name>
    <dbReference type="NCBI Taxonomy" id="1163701"/>
    <lineage>
        <taxon>Viruses</taxon>
        <taxon>Monodnaviria</taxon>
        <taxon>Shotokuvirae</taxon>
        <taxon>Cossaviricota</taxon>
        <taxon>Papovaviricetes</taxon>
        <taxon>Zurhausenvirales</taxon>
        <taxon>Papillomaviridae</taxon>
        <taxon>Firstpapillomavirinae</taxon>
        <taxon>Dyoupsilonpapillomavirus</taxon>
        <taxon>Dyoupsilonpapillomavirus 1</taxon>
    </lineage>
</organism>
<dbReference type="PIRSF" id="PIRSF003383">
    <property type="entry name" value="Rep_E1_papillomaV"/>
    <property type="match status" value="1"/>
</dbReference>
<evidence type="ECO:0000256" key="16">
    <source>
        <dbReference type="PIRNR" id="PIRNR003383"/>
    </source>
</evidence>
<evidence type="ECO:0000259" key="18">
    <source>
        <dbReference type="PROSITE" id="PS51206"/>
    </source>
</evidence>
<gene>
    <name evidence="15 19" type="primary">E1</name>
</gene>
<feature type="compositionally biased region" description="Low complexity" evidence="17">
    <location>
        <begin position="158"/>
        <end position="171"/>
    </location>
</feature>
<dbReference type="InterPro" id="IPR046935">
    <property type="entry name" value="PPV_E1_DBD_sf"/>
</dbReference>
<evidence type="ECO:0000256" key="2">
    <source>
        <dbReference type="ARBA" id="ARBA00022518"/>
    </source>
</evidence>
<evidence type="ECO:0000256" key="9">
    <source>
        <dbReference type="ARBA" id="ARBA00022840"/>
    </source>
</evidence>
<comment type="function">
    <text evidence="14 15">ATP-dependent DNA 3'-5' helicase required for initiation of viral DNA replication. It forms a complex with the viral E2 protein. The E1-E2 complex binds to the replication origin which contains binding sites for both proteins. During the initial step, a dimer of E1 interacts with a dimer of protein E2 leading to a complex that binds the viral origin of replication with high specificity. Then, a second dimer of E1 displaces the E2 dimer in an ATP-dependent manner to form the E1 tetramer. Following this, two E1 monomers are added to each half of the site, which results in the formation of two E1 trimers on the viral ori. Subsequently, two hexamers will be created. The double hexamer acts as a bi-directional helicase machinery and unwinds the viral DNA and then recruits the host DNA polymerase to start replication.</text>
</comment>
<dbReference type="KEGG" id="vg:37618241"/>
<dbReference type="HAMAP" id="MF_04000">
    <property type="entry name" value="PPV_E1"/>
    <property type="match status" value="1"/>
</dbReference>
<keyword evidence="9 15" id="KW-0067">ATP-binding</keyword>
<dbReference type="InterPro" id="IPR027417">
    <property type="entry name" value="P-loop_NTPase"/>
</dbReference>
<dbReference type="GO" id="GO:0005524">
    <property type="term" value="F:ATP binding"/>
    <property type="evidence" value="ECO:0007669"/>
    <property type="project" value="UniProtKB-UniRule"/>
</dbReference>
<comment type="subcellular location">
    <subcellularLocation>
        <location evidence="1 15">Host nucleus</location>
    </subcellularLocation>
</comment>
<dbReference type="InterPro" id="IPR001177">
    <property type="entry name" value="PPV_DNA_helicase_E1_C"/>
</dbReference>
<keyword evidence="5 15" id="KW-0235">DNA replication</keyword>
<accession>S4TH63</accession>
<dbReference type="GO" id="GO:0006260">
    <property type="term" value="P:DNA replication"/>
    <property type="evidence" value="ECO:0007669"/>
    <property type="project" value="UniProtKB-UniRule"/>
</dbReference>
<dbReference type="RefSeq" id="YP_009507287.1">
    <property type="nucleotide sequence ID" value="NC_038521.1"/>
</dbReference>
<keyword evidence="8 15" id="KW-0347">Helicase</keyword>
<evidence type="ECO:0000256" key="1">
    <source>
        <dbReference type="ARBA" id="ARBA00004147"/>
    </source>
</evidence>
<feature type="compositionally biased region" description="Polar residues" evidence="17">
    <location>
        <begin position="144"/>
        <end position="155"/>
    </location>
</feature>
<dbReference type="GeneID" id="37618241"/>
<dbReference type="Gene3D" id="3.40.50.300">
    <property type="entry name" value="P-loop containing nucleotide triphosphate hydrolases"/>
    <property type="match status" value="1"/>
</dbReference>
<feature type="modified residue" description="Phosphoserine; by host" evidence="15">
    <location>
        <position position="89"/>
    </location>
</feature>
<comment type="subunit">
    <text evidence="15">Can form hexamers. Interacts with E2 protein; this interaction increases E1 DNA binding specificity. Interacts with host DNA polymerase subunit POLA2. Interacts with host single stranded DNA-binding protein RPA1. Interacts with host TOP1; this interaction stimulates the enzymatic activity of TOP1.</text>
</comment>
<dbReference type="InterPro" id="IPR014015">
    <property type="entry name" value="Helicase_SF3_DNA-vir"/>
</dbReference>
<keyword evidence="10 15" id="KW-0238">DNA-binding</keyword>
<dbReference type="Pfam" id="PF20450">
    <property type="entry name" value="PPV_E1_DBD"/>
    <property type="match status" value="1"/>
</dbReference>
<dbReference type="Pfam" id="PF00519">
    <property type="entry name" value="PPV_E1_C"/>
    <property type="match status" value="1"/>
</dbReference>
<feature type="compositionally biased region" description="Polar residues" evidence="17">
    <location>
        <begin position="1"/>
        <end position="13"/>
    </location>
</feature>
<dbReference type="OrthoDB" id="4795at10239"/>
<dbReference type="PROSITE" id="PS51206">
    <property type="entry name" value="SF3_HELICASE_1"/>
    <property type="match status" value="1"/>
</dbReference>
<evidence type="ECO:0000256" key="17">
    <source>
        <dbReference type="SAM" id="MobiDB-lite"/>
    </source>
</evidence>
<evidence type="ECO:0000256" key="12">
    <source>
        <dbReference type="ARBA" id="ARBA00034617"/>
    </source>
</evidence>
<sequence>MADNNHSPQGTQSDPEEGASGWFVVHEAECIDGAEDDEWENVFEASQGDYDFVDDASVNQGNILELFQQQELEQTETEIQKLKRKFVESPQQPGRQETPAETLSPKLQQLQLGSQRGRAKKKLFEDSGNFSETPGSGDRAGSPFQGSRSPFQGSRNVPAHPGGAAAPVTDVTGGGSTTRTDDTIRTILASSNRYNCFLGLFKQLFGVSFGDLTRPFQSDKTCCEDWIGGVCGVNPMLYESVKDQLSDICTYYFITRECTDTKSIVLLCVNLKHQKNRECFMKYLTGLLRVEANAIFLQPPKRRSTPAALYFVNRGRSQMVHTAGPLPQWISKLTLLEHQMNSEKAFCLSDMIQWALDNEYCEESEIALHYAMLAEEDENAEAFLKSNSQVKFVKDCAQMVKHYKKAQMDKMTMSEWLDYRCSKFTETPDGWREIVRFLRMQHIELFRFAGAMQRWLKKVPKKCTIVIYGPPDTGKSTFAMNLTRFLGGRVVSFVNSQSQFWLAPLTEAKSGCIDDATAAFWDYSDTYLRNGLDGNPCSVDRKHRTALQMHFPPLIITTNIDVTKEDRWKYLTSRLTIFTFEQKYKIDSTGKPLYDLTEGSWTSFFNRFWSHLGLSDREDDGDRETRQKIKLFRGGNTETL</sequence>
<feature type="binding site" evidence="15">
    <location>
        <begin position="469"/>
        <end position="476"/>
    </location>
    <ligand>
        <name>ATP</name>
        <dbReference type="ChEBI" id="CHEBI:30616"/>
    </ligand>
</feature>
<evidence type="ECO:0000256" key="5">
    <source>
        <dbReference type="ARBA" id="ARBA00022705"/>
    </source>
</evidence>
<feature type="short sequence motif" description="Nuclear export signal" evidence="15">
    <location>
        <begin position="103"/>
        <end position="112"/>
    </location>
</feature>
<dbReference type="InterPro" id="IPR016393">
    <property type="entry name" value="Rep_E1_papillomaV"/>
</dbReference>
<keyword evidence="7 15" id="KW-0378">Hydrolase</keyword>
<dbReference type="EMBL" id="JX123128">
    <property type="protein sequence ID" value="AGB34177.1"/>
    <property type="molecule type" value="Genomic_DNA"/>
</dbReference>
<keyword evidence="3 15" id="KW-0597">Phosphoprotein</keyword>
<evidence type="ECO:0000256" key="7">
    <source>
        <dbReference type="ARBA" id="ARBA00022801"/>
    </source>
</evidence>
<dbReference type="InterPro" id="IPR037102">
    <property type="entry name" value="Znf_lg_T-Ag_D1_dom_sf"/>
</dbReference>
<dbReference type="Gene3D" id="3.40.1310.10">
    <property type="match status" value="1"/>
</dbReference>
<dbReference type="GO" id="GO:0043138">
    <property type="term" value="F:3'-5' DNA helicase activity"/>
    <property type="evidence" value="ECO:0007669"/>
    <property type="project" value="UniProtKB-UniRule"/>
</dbReference>
<feature type="domain" description="SF3 helicase" evidence="18">
    <location>
        <begin position="429"/>
        <end position="593"/>
    </location>
</feature>
<keyword evidence="6 15" id="KW-0547">Nucleotide-binding</keyword>
<keyword evidence="20" id="KW-1185">Reference proteome</keyword>
<dbReference type="GO" id="GO:0003677">
    <property type="term" value="F:DNA binding"/>
    <property type="evidence" value="ECO:0007669"/>
    <property type="project" value="UniProtKB-UniRule"/>
</dbReference>
<feature type="region of interest" description="Disordered" evidence="17">
    <location>
        <begin position="1"/>
        <end position="23"/>
    </location>
</feature>
<feature type="short sequence motif" description="Nuclear localization signal" evidence="15">
    <location>
        <begin position="83"/>
        <end position="85"/>
    </location>
</feature>
<reference evidence="19 20" key="1">
    <citation type="submission" date="2012-05" db="EMBL/GenBank/DDBJ databases">
        <title>Uncovering papillomavirus diversity within hosts of the order Chiroptera: Eidolon helvum papillomavirus type 1.</title>
        <authorList>
            <person name="Garcia-Perez R."/>
            <person name="Wibbelt G."/>
            <person name="Mengual-Chulia B."/>
            <person name="Bravo I.G."/>
        </authorList>
    </citation>
    <scope>NUCLEOTIDE SEQUENCE [LARGE SCALE GENOMIC DNA]</scope>
</reference>
<comment type="catalytic activity">
    <reaction evidence="12 15">
        <text>Couples ATP hydrolysis with the unwinding of duplex DNA by translocating in the 3'-5' direction.</text>
        <dbReference type="EC" id="5.6.2.4"/>
    </reaction>
</comment>
<comment type="function">
    <text evidence="16">ATP-dependent DNA helicase required for initiation of viral DNA replication. It forms a complex with the viral E2 protein. The E1-E2 complex binds to the replication origin which contains binding sites for both proteins.</text>
</comment>
<dbReference type="GO" id="GO:0016887">
    <property type="term" value="F:ATP hydrolysis activity"/>
    <property type="evidence" value="ECO:0007669"/>
    <property type="project" value="RHEA"/>
</dbReference>
<dbReference type="InterPro" id="IPR046832">
    <property type="entry name" value="PPV_E1_DBD"/>
</dbReference>
<feature type="region of interest" description="Disordered" evidence="17">
    <location>
        <begin position="86"/>
        <end position="180"/>
    </location>
</feature>
<comment type="PTM">
    <text evidence="15">Phosphorylated.</text>
</comment>
<dbReference type="Gene3D" id="1.10.10.510">
    <property type="entry name" value="Zinc finger, large T-antigen D1 domain"/>
    <property type="match status" value="1"/>
</dbReference>
<evidence type="ECO:0000256" key="4">
    <source>
        <dbReference type="ARBA" id="ARBA00022562"/>
    </source>
</evidence>
<dbReference type="Proteomes" id="UP000242725">
    <property type="component" value="Segment"/>
</dbReference>
<evidence type="ECO:0000256" key="6">
    <source>
        <dbReference type="ARBA" id="ARBA00022741"/>
    </source>
</evidence>
<comment type="catalytic activity">
    <reaction evidence="13 15 16">
        <text>ATP + H2O = ADP + phosphate + H(+)</text>
        <dbReference type="Rhea" id="RHEA:13065"/>
        <dbReference type="ChEBI" id="CHEBI:15377"/>
        <dbReference type="ChEBI" id="CHEBI:15378"/>
        <dbReference type="ChEBI" id="CHEBI:30616"/>
        <dbReference type="ChEBI" id="CHEBI:43474"/>
        <dbReference type="ChEBI" id="CHEBI:456216"/>
        <dbReference type="EC" id="5.6.2.4"/>
    </reaction>
</comment>
<evidence type="ECO:0000256" key="11">
    <source>
        <dbReference type="ARBA" id="ARBA00023235"/>
    </source>
</evidence>
<name>S4TH63_9PAPI</name>
<proteinExistence type="inferred from homology"/>
<protein>
    <recommendedName>
        <fullName evidence="15 16">Replication protein E1</fullName>
        <ecNumber evidence="15 16">5.6.2.4</ecNumber>
    </recommendedName>
    <alternativeName>
        <fullName evidence="15">ATP-dependent helicase E1</fullName>
    </alternativeName>
    <alternativeName>
        <fullName evidence="15">DNA 3'-5' helicase E1</fullName>
    </alternativeName>
</protein>
<evidence type="ECO:0000256" key="13">
    <source>
        <dbReference type="ARBA" id="ARBA00048988"/>
    </source>
</evidence>
<evidence type="ECO:0000313" key="19">
    <source>
        <dbReference type="EMBL" id="AGB34177.1"/>
    </source>
</evidence>
<dbReference type="GO" id="GO:0042025">
    <property type="term" value="C:host cell nucleus"/>
    <property type="evidence" value="ECO:0007669"/>
    <property type="project" value="UniProtKB-SubCell"/>
</dbReference>
<keyword evidence="2 15" id="KW-0244">Early protein</keyword>
<evidence type="ECO:0000313" key="20">
    <source>
        <dbReference type="Proteomes" id="UP000242725"/>
    </source>
</evidence>
<dbReference type="Pfam" id="PF00524">
    <property type="entry name" value="PPV_E1_N"/>
    <property type="match status" value="1"/>
</dbReference>
<evidence type="ECO:0000256" key="14">
    <source>
        <dbReference type="ARBA" id="ARBA00093297"/>
    </source>
</evidence>
<keyword evidence="4 15" id="KW-1048">Host nucleus</keyword>
<keyword evidence="11 15" id="KW-0413">Isomerase</keyword>
<evidence type="ECO:0000256" key="3">
    <source>
        <dbReference type="ARBA" id="ARBA00022553"/>
    </source>
</evidence>
<dbReference type="SUPFAM" id="SSF55464">
    <property type="entry name" value="Origin of replication-binding domain, RBD-like"/>
    <property type="match status" value="1"/>
</dbReference>
<feature type="compositionally biased region" description="Polar residues" evidence="17">
    <location>
        <begin position="89"/>
        <end position="101"/>
    </location>
</feature>
<evidence type="ECO:0000256" key="10">
    <source>
        <dbReference type="ARBA" id="ARBA00023125"/>
    </source>
</evidence>
<dbReference type="SUPFAM" id="SSF52540">
    <property type="entry name" value="P-loop containing nucleoside triphosphate hydrolases"/>
    <property type="match status" value="1"/>
</dbReference>
<evidence type="ECO:0000256" key="15">
    <source>
        <dbReference type="HAMAP-Rule" id="MF_04000"/>
    </source>
</evidence>